<evidence type="ECO:0000259" key="2">
    <source>
        <dbReference type="Pfam" id="PF11817"/>
    </source>
</evidence>
<proteinExistence type="predicted"/>
<feature type="compositionally biased region" description="Low complexity" evidence="1">
    <location>
        <begin position="505"/>
        <end position="517"/>
    </location>
</feature>
<dbReference type="InterPro" id="IPR045126">
    <property type="entry name" value="TRAPPC10/Trs130"/>
</dbReference>
<feature type="region of interest" description="Disordered" evidence="1">
    <location>
        <begin position="845"/>
        <end position="867"/>
    </location>
</feature>
<evidence type="ECO:0000259" key="3">
    <source>
        <dbReference type="Pfam" id="PF23036"/>
    </source>
</evidence>
<feature type="compositionally biased region" description="Polar residues" evidence="1">
    <location>
        <begin position="518"/>
        <end position="529"/>
    </location>
</feature>
<name>A0A7J7L6C1_9MAGN</name>
<dbReference type="SUPFAM" id="SSF48452">
    <property type="entry name" value="TPR-like"/>
    <property type="match status" value="1"/>
</dbReference>
<dbReference type="InterPro" id="IPR021773">
    <property type="entry name" value="TPC11"/>
</dbReference>
<dbReference type="AlphaFoldDB" id="A0A7J7L6C1"/>
<feature type="domain" description="Trafficking protein particle complex subunit 11" evidence="2">
    <location>
        <begin position="586"/>
        <end position="659"/>
    </location>
</feature>
<dbReference type="InterPro" id="IPR056913">
    <property type="entry name" value="TRAPPC10/Trs130_N"/>
</dbReference>
<organism evidence="4 5">
    <name type="scientific">Kingdonia uniflora</name>
    <dbReference type="NCBI Taxonomy" id="39325"/>
    <lineage>
        <taxon>Eukaryota</taxon>
        <taxon>Viridiplantae</taxon>
        <taxon>Streptophyta</taxon>
        <taxon>Embryophyta</taxon>
        <taxon>Tracheophyta</taxon>
        <taxon>Spermatophyta</taxon>
        <taxon>Magnoliopsida</taxon>
        <taxon>Ranunculales</taxon>
        <taxon>Circaeasteraceae</taxon>
        <taxon>Kingdonia</taxon>
    </lineage>
</organism>
<dbReference type="PANTHER" id="PTHR13251">
    <property type="entry name" value="EPILEPSY HOLOPROSENCEPHALY CANDIDATE 1/TMEM1"/>
    <property type="match status" value="1"/>
</dbReference>
<protein>
    <recommendedName>
        <fullName evidence="6">Trafficking protein particle complex II-specific subunit 130 homolog</fullName>
    </recommendedName>
</protein>
<comment type="caution">
    <text evidence="4">The sequence shown here is derived from an EMBL/GenBank/DDBJ whole genome shotgun (WGS) entry which is preliminary data.</text>
</comment>
<dbReference type="Pfam" id="PF23036">
    <property type="entry name" value="TRAPPC10_1st"/>
    <property type="match status" value="1"/>
</dbReference>
<keyword evidence="5" id="KW-1185">Reference proteome</keyword>
<feature type="domain" description="TRAPPC10/Trs130 N-terminal" evidence="3">
    <location>
        <begin position="17"/>
        <end position="318"/>
    </location>
</feature>
<dbReference type="GO" id="GO:0006891">
    <property type="term" value="P:intra-Golgi vesicle-mediated transport"/>
    <property type="evidence" value="ECO:0007669"/>
    <property type="project" value="TreeGrafter"/>
</dbReference>
<dbReference type="InterPro" id="IPR011990">
    <property type="entry name" value="TPR-like_helical_dom_sf"/>
</dbReference>
<sequence>MANFLAQFQSIKNACDHLVVAVEDVSNLWHVVKSGFEERLPFKRACLNNKTHNLLYVEKLPAEFILTTDARLRSRFPQEQSIFWFREPYATVVLVTCEDLEEFKTILKPRLKLIVQNDEKEWFIVFVSKAHPSNDQATKLAKKIYAKVEVDFSSKKRERCYKLDLHGPDSNFWDDLDSKIMESIRNTLDRRVQFYEDEIRKLSEQRFMPVWNFCNFFILKESLAFMFEMAHLHEDALREYDELELCYLETVNSTGFKRRDFGAVDQGDDQAALLNPGYKPLSQIVQDNDSFREFEFRQYLFACQSKLLFKQNRHLEVASRGYSFIISFSKALALHENILPFCMREVWVITACLTLIDATGTCCNDGILAPDVEKEFSRLQGDLYSLSRVKFLRLAYLIGYGSDIERTPGNSAVLSMLPWPKPSVWPSMSPDASSEVLTKEKMILLSNPRTKHFGIQRKPLPLEPSVLLREANRRRASISAGNMFEMFDSRPSFTDGSGLDASLRMSPSSKVQVSSMSRTNSSPGNFESSLNRPMRISEIHVAAENALQRTISDPDLWRSLSSVENFEKKYLELTKGAADNYHHSWWKRHGVVLDGEIAAVYYRHRNYDLAAKSYEKVCALYAGEGWQDLLAEVLPNLAECQKILNDQAGYLSSCVRLLSLDKGLFLTKERQAFQLEVVRLAHSEMKHPVPLDVSSLITFSGNPGPPLELCDRDPGILSVTVWSGFPDDITLESLSFTLIATYSADEGVKAITSSTASIIKPGRNTITLSLPPQKPGSYVLGVLTGQIGHLRFRSHSFSKGGPADSDDFMSYEKPARPILKLPHNQFTSKWYQTALDLRVDSFKSKDASWKNCDEETYPSSRCSKDRG</sequence>
<reference evidence="4 5" key="1">
    <citation type="journal article" date="2020" name="IScience">
        <title>Genome Sequencing of the Endangered Kingdonia uniflora (Circaeasteraceae, Ranunculales) Reveals Potential Mechanisms of Evolutionary Specialization.</title>
        <authorList>
            <person name="Sun Y."/>
            <person name="Deng T."/>
            <person name="Zhang A."/>
            <person name="Moore M.J."/>
            <person name="Landis J.B."/>
            <person name="Lin N."/>
            <person name="Zhang H."/>
            <person name="Zhang X."/>
            <person name="Huang J."/>
            <person name="Zhang X."/>
            <person name="Sun H."/>
            <person name="Wang H."/>
        </authorList>
    </citation>
    <scope>NUCLEOTIDE SEQUENCE [LARGE SCALE GENOMIC DNA]</scope>
    <source>
        <strain evidence="4">TB1705</strain>
        <tissue evidence="4">Leaf</tissue>
    </source>
</reference>
<evidence type="ECO:0000313" key="4">
    <source>
        <dbReference type="EMBL" id="KAF6138195.1"/>
    </source>
</evidence>
<accession>A0A7J7L6C1</accession>
<evidence type="ECO:0000313" key="5">
    <source>
        <dbReference type="Proteomes" id="UP000541444"/>
    </source>
</evidence>
<evidence type="ECO:0000256" key="1">
    <source>
        <dbReference type="SAM" id="MobiDB-lite"/>
    </source>
</evidence>
<dbReference type="GO" id="GO:0034498">
    <property type="term" value="P:early endosome to Golgi transport"/>
    <property type="evidence" value="ECO:0007669"/>
    <property type="project" value="TreeGrafter"/>
</dbReference>
<evidence type="ECO:0008006" key="6">
    <source>
        <dbReference type="Google" id="ProtNLM"/>
    </source>
</evidence>
<dbReference type="Proteomes" id="UP000541444">
    <property type="component" value="Unassembled WGS sequence"/>
</dbReference>
<gene>
    <name evidence="4" type="ORF">GIB67_011035</name>
</gene>
<dbReference type="GO" id="GO:0005829">
    <property type="term" value="C:cytosol"/>
    <property type="evidence" value="ECO:0007669"/>
    <property type="project" value="GOC"/>
</dbReference>
<dbReference type="OrthoDB" id="10256906at2759"/>
<dbReference type="Pfam" id="PF11817">
    <property type="entry name" value="Foie-gras_1"/>
    <property type="match status" value="1"/>
</dbReference>
<dbReference type="PANTHER" id="PTHR13251:SF3">
    <property type="entry name" value="TRAFFICKING PROTEIN PARTICLE COMPLEX SUBUNIT 10"/>
    <property type="match status" value="1"/>
</dbReference>
<feature type="region of interest" description="Disordered" evidence="1">
    <location>
        <begin position="498"/>
        <end position="529"/>
    </location>
</feature>
<dbReference type="EMBL" id="JACGCM010002611">
    <property type="protein sequence ID" value="KAF6138195.1"/>
    <property type="molecule type" value="Genomic_DNA"/>
</dbReference>
<dbReference type="GO" id="GO:1990071">
    <property type="term" value="C:TRAPPII protein complex"/>
    <property type="evidence" value="ECO:0007669"/>
    <property type="project" value="InterPro"/>
</dbReference>